<gene>
    <name evidence="5" type="primary">LOC108848041</name>
    <name evidence="6" type="synonym">LOC130505229</name>
</gene>
<proteinExistence type="predicted"/>
<name>A0A6J0MYQ9_RAPSA</name>
<dbReference type="GeneID" id="108848041"/>
<evidence type="ECO:0000256" key="1">
    <source>
        <dbReference type="SAM" id="MobiDB-lite"/>
    </source>
</evidence>
<accession>A0A6J0MYQ9</accession>
<feature type="chain" id="PRO_5044637786" evidence="3">
    <location>
        <begin position="20"/>
        <end position="143"/>
    </location>
</feature>
<evidence type="ECO:0000256" key="2">
    <source>
        <dbReference type="SAM" id="Phobius"/>
    </source>
</evidence>
<dbReference type="PANTHER" id="PTHR36721">
    <property type="entry name" value="PROLINE-RICH FAMILY PROTEIN"/>
    <property type="match status" value="1"/>
</dbReference>
<feature type="transmembrane region" description="Helical" evidence="2">
    <location>
        <begin position="103"/>
        <end position="123"/>
    </location>
</feature>
<feature type="compositionally biased region" description="Basic and acidic residues" evidence="1">
    <location>
        <begin position="81"/>
        <end position="95"/>
    </location>
</feature>
<dbReference type="AlphaFoldDB" id="A0A6J0MYQ9"/>
<keyword evidence="2" id="KW-0472">Membrane</keyword>
<keyword evidence="4" id="KW-1185">Reference proteome</keyword>
<feature type="compositionally biased region" description="Low complexity" evidence="1">
    <location>
        <begin position="52"/>
        <end position="67"/>
    </location>
</feature>
<keyword evidence="2" id="KW-0812">Transmembrane</keyword>
<dbReference type="KEGG" id="rsz:108848041"/>
<evidence type="ECO:0000256" key="3">
    <source>
        <dbReference type="SAM" id="SignalP"/>
    </source>
</evidence>
<evidence type="ECO:0000313" key="4">
    <source>
        <dbReference type="Proteomes" id="UP000504610"/>
    </source>
</evidence>
<evidence type="ECO:0000313" key="6">
    <source>
        <dbReference type="RefSeq" id="XP_056855815.1"/>
    </source>
</evidence>
<dbReference type="RefSeq" id="XP_056855815.1">
    <property type="nucleotide sequence ID" value="XM_056999835.1"/>
</dbReference>
<sequence length="143" mass="15065">MMKVSFIIIAMLMVGTVSGKISTKKVSPAPAPASAPSPVEHYSYPRQSETGMPPSLSPSDSPTTMPPGYIHQPPSLSPEESDLKYSDGSGTERESSSGGGKKAGIAVGAIAAASMVGLGGYVLKKRRENIRRSRYEYAATEIF</sequence>
<dbReference type="KEGG" id="rsz:130505229"/>
<dbReference type="Proteomes" id="UP000504610">
    <property type="component" value="Chromosome 2"/>
</dbReference>
<feature type="region of interest" description="Disordered" evidence="1">
    <location>
        <begin position="22"/>
        <end position="102"/>
    </location>
</feature>
<protein>
    <submittedName>
        <fullName evidence="5 6">Classical arabinogalactan protein 5</fullName>
    </submittedName>
</protein>
<dbReference type="RefSeq" id="XP_018476948.1">
    <property type="nucleotide sequence ID" value="XM_018621446.2"/>
</dbReference>
<keyword evidence="2" id="KW-1133">Transmembrane helix</keyword>
<reference evidence="5 6" key="2">
    <citation type="submission" date="2025-04" db="UniProtKB">
        <authorList>
            <consortium name="RefSeq"/>
        </authorList>
    </citation>
    <scope>IDENTIFICATION</scope>
    <source>
        <tissue evidence="5 6">Leaf</tissue>
    </source>
</reference>
<dbReference type="PANTHER" id="PTHR36721:SF8">
    <property type="entry name" value="EARLY NODULIN-20-LIKE"/>
    <property type="match status" value="1"/>
</dbReference>
<reference evidence="4" key="1">
    <citation type="journal article" date="2019" name="Database">
        <title>The radish genome database (RadishGD): an integrated information resource for radish genomics.</title>
        <authorList>
            <person name="Yu H.J."/>
            <person name="Baek S."/>
            <person name="Lee Y.J."/>
            <person name="Cho A."/>
            <person name="Mun J.H."/>
        </authorList>
    </citation>
    <scope>NUCLEOTIDE SEQUENCE [LARGE SCALE GENOMIC DNA]</scope>
    <source>
        <strain evidence="4">cv. WK10039</strain>
    </source>
</reference>
<keyword evidence="3" id="KW-0732">Signal</keyword>
<organism evidence="4 5">
    <name type="scientific">Raphanus sativus</name>
    <name type="common">Radish</name>
    <name type="synonym">Raphanus raphanistrum var. sativus</name>
    <dbReference type="NCBI Taxonomy" id="3726"/>
    <lineage>
        <taxon>Eukaryota</taxon>
        <taxon>Viridiplantae</taxon>
        <taxon>Streptophyta</taxon>
        <taxon>Embryophyta</taxon>
        <taxon>Tracheophyta</taxon>
        <taxon>Spermatophyta</taxon>
        <taxon>Magnoliopsida</taxon>
        <taxon>eudicotyledons</taxon>
        <taxon>Gunneridae</taxon>
        <taxon>Pentapetalae</taxon>
        <taxon>rosids</taxon>
        <taxon>malvids</taxon>
        <taxon>Brassicales</taxon>
        <taxon>Brassicaceae</taxon>
        <taxon>Brassiceae</taxon>
        <taxon>Raphanus</taxon>
    </lineage>
</organism>
<evidence type="ECO:0000313" key="5">
    <source>
        <dbReference type="RefSeq" id="XP_018476948.1"/>
    </source>
</evidence>
<feature type="signal peptide" evidence="3">
    <location>
        <begin position="1"/>
        <end position="19"/>
    </location>
</feature>